<evidence type="ECO:0000256" key="2">
    <source>
        <dbReference type="ARBA" id="ARBA00022738"/>
    </source>
</evidence>
<name>A0ABU8YN29_9CYAN</name>
<evidence type="ECO:0000313" key="4">
    <source>
        <dbReference type="Proteomes" id="UP001384579"/>
    </source>
</evidence>
<reference evidence="3 4" key="1">
    <citation type="journal article" date="2020" name="Harmful Algae">
        <title>Molecular and morphological characterization of a novel dihydroanatoxin-a producing Microcoleus species (cyanobacteria) from the Russian River, California, USA.</title>
        <authorList>
            <person name="Conklin K.Y."/>
            <person name="Stancheva R."/>
            <person name="Otten T.G."/>
            <person name="Fadness R."/>
            <person name="Boyer G.L."/>
            <person name="Read B."/>
            <person name="Zhang X."/>
            <person name="Sheath R.G."/>
        </authorList>
    </citation>
    <scope>NUCLEOTIDE SEQUENCE [LARGE SCALE GENOMIC DNA]</scope>
    <source>
        <strain evidence="3 4">PTRS2</strain>
    </source>
</reference>
<evidence type="ECO:0000256" key="1">
    <source>
        <dbReference type="ARBA" id="ARBA00022549"/>
    </source>
</evidence>
<keyword evidence="2" id="KW-0605">Phycobilisome</keyword>
<accession>A0ABU8YN29</accession>
<proteinExistence type="predicted"/>
<dbReference type="Proteomes" id="UP001384579">
    <property type="component" value="Unassembled WGS sequence"/>
</dbReference>
<dbReference type="Gene3D" id="1.25.10.10">
    <property type="entry name" value="Leucine-rich Repeat Variant"/>
    <property type="match status" value="2"/>
</dbReference>
<protein>
    <submittedName>
        <fullName evidence="3">HEAT repeat domain-containing protein</fullName>
    </submittedName>
</protein>
<gene>
    <name evidence="3" type="ORF">WMG39_13095</name>
</gene>
<dbReference type="PANTHER" id="PTHR12697">
    <property type="entry name" value="PBS LYASE HEAT-LIKE PROTEIN"/>
    <property type="match status" value="1"/>
</dbReference>
<dbReference type="EMBL" id="JBBLXS010000148">
    <property type="protein sequence ID" value="MEK0185773.1"/>
    <property type="molecule type" value="Genomic_DNA"/>
</dbReference>
<keyword evidence="4" id="KW-1185">Reference proteome</keyword>
<organism evidence="3 4">
    <name type="scientific">Microcoleus anatoxicus PTRS2</name>
    <dbReference type="NCBI Taxonomy" id="2705321"/>
    <lineage>
        <taxon>Bacteria</taxon>
        <taxon>Bacillati</taxon>
        <taxon>Cyanobacteriota</taxon>
        <taxon>Cyanophyceae</taxon>
        <taxon>Oscillatoriophycideae</taxon>
        <taxon>Oscillatoriales</taxon>
        <taxon>Microcoleaceae</taxon>
        <taxon>Microcoleus</taxon>
        <taxon>Microcoleus anatoxicus</taxon>
    </lineage>
</organism>
<sequence length="294" mass="31081">MVNAGVQSQDDPILLAHAKADAFLREVTEQIDLDTFNPDDSEVLKQLVECMGDTRGMTRLRFAETLAEIGEAATPFLLDGLANHPNPVVRRAAAKTLTLIADPNAVPHLIHALLNDLDTVVKGSSIGALARIGEPSVQALLDILGTKDLPESTIGHAAWALAFIGAGAKEYLYQAIASDSPVVRGAVVGAIAKVAQEEPKADLFEILVKSLTDVDVDVRCEAAAALGNLAYKPAIPNLIELLHHSSDGESRRAAALSLMKVGDRSAIEPLQSALAKESEVAIQGVIKLAISQIK</sequence>
<dbReference type="Pfam" id="PF13646">
    <property type="entry name" value="HEAT_2"/>
    <property type="match status" value="2"/>
</dbReference>
<dbReference type="SUPFAM" id="SSF48371">
    <property type="entry name" value="ARM repeat"/>
    <property type="match status" value="1"/>
</dbReference>
<comment type="caution">
    <text evidence="3">The sequence shown here is derived from an EMBL/GenBank/DDBJ whole genome shotgun (WGS) entry which is preliminary data.</text>
</comment>
<dbReference type="PANTHER" id="PTHR12697:SF5">
    <property type="entry name" value="DEOXYHYPUSINE HYDROXYLASE"/>
    <property type="match status" value="1"/>
</dbReference>
<dbReference type="InterPro" id="IPR004155">
    <property type="entry name" value="PBS_lyase_HEAT"/>
</dbReference>
<dbReference type="InterPro" id="IPR016024">
    <property type="entry name" value="ARM-type_fold"/>
</dbReference>
<dbReference type="InterPro" id="IPR011989">
    <property type="entry name" value="ARM-like"/>
</dbReference>
<dbReference type="SMART" id="SM00567">
    <property type="entry name" value="EZ_HEAT"/>
    <property type="match status" value="5"/>
</dbReference>
<evidence type="ECO:0000313" key="3">
    <source>
        <dbReference type="EMBL" id="MEK0185773.1"/>
    </source>
</evidence>
<dbReference type="RefSeq" id="WP_340517065.1">
    <property type="nucleotide sequence ID" value="NZ_JBBLXS010000148.1"/>
</dbReference>
<keyword evidence="1" id="KW-0042">Antenna complex</keyword>